<dbReference type="InterPro" id="IPR052895">
    <property type="entry name" value="HetReg/Transcr_Mod"/>
</dbReference>
<keyword evidence="3" id="KW-1185">Reference proteome</keyword>
<proteinExistence type="predicted"/>
<name>A0AA39ZRI4_9PEZI</name>
<dbReference type="PANTHER" id="PTHR24148:SF64">
    <property type="entry name" value="HETEROKARYON INCOMPATIBILITY DOMAIN-CONTAINING PROTEIN"/>
    <property type="match status" value="1"/>
</dbReference>
<dbReference type="PANTHER" id="PTHR24148">
    <property type="entry name" value="ANKYRIN REPEAT DOMAIN-CONTAINING PROTEIN 39 HOMOLOG-RELATED"/>
    <property type="match status" value="1"/>
</dbReference>
<gene>
    <name evidence="2" type="ORF">B0H67DRAFT_595537</name>
</gene>
<evidence type="ECO:0000259" key="1">
    <source>
        <dbReference type="Pfam" id="PF06985"/>
    </source>
</evidence>
<dbReference type="EMBL" id="JAUKUA010000009">
    <property type="protein sequence ID" value="KAK0702355.1"/>
    <property type="molecule type" value="Genomic_DNA"/>
</dbReference>
<protein>
    <submittedName>
        <fullName evidence="2">Heterokaryon incompatibility protein-domain-containing protein</fullName>
    </submittedName>
</protein>
<feature type="domain" description="Heterokaryon incompatibility" evidence="1">
    <location>
        <begin position="40"/>
        <end position="243"/>
    </location>
</feature>
<dbReference type="Proteomes" id="UP001172102">
    <property type="component" value="Unassembled WGS sequence"/>
</dbReference>
<dbReference type="Pfam" id="PF26639">
    <property type="entry name" value="Het-6_barrel"/>
    <property type="match status" value="1"/>
</dbReference>
<sequence length="682" mass="76873">MYSNRLQLHEVRLLYVDQNSWAADISCDIRTVSLSTQPTFAALSYVWGTQTIAQTSIRIGGQLVSIGRSLDTALRYYRRASWQMPLWVDALCINQNDIAERSAQVSFMDSIYSSAAAVFAFLGSGIDLMDDDYEARVLSMEASSFRIYNHHQNQSETVSNMGLTDQTWSTAPSLSRPDQEASVLFDFLKGACSLKINDHLSKVPLWGRRLEADSPEYPWETLVATLDNFNQAAWWSRVWTIQESVVGKEPVIFFRTVAAPWGLILEAVNTLHAHVNDCCTPYLRNDAPPGYASAVLRLIRQAEQVQKTRRMYSEMHDPKNTRADGGDKGGELSSMLLEYMHVYHPRSATDRRDKVYSLLPLLKLDPKAMLIYPDYGESVEKVYIKTARTIIQHSCSLDILAIAGALPSNALPSWCPDWSIEDGYPESASQIRALQSYYTGMATTCKISFFDDDVGRMDVEGLILDSIDALGGTEFSGKDLWELLFGWMQFVQAHAPETKWLDFCRTARADVWIASNHLSFYRMGGSLRRDTNHEICWVDPATHKLRDDLPPQDITETSLGSMKTRFKEWDCIAGTQAMRTRRGGIAPNPPMEEQLRTSTAHRQFAKFSECQIGLVPEAALVGDCVAVFRGCRFPCLLRPENPLPARPRRAYRVVGSAYIHGQMDGEMQGRLGDLPWDMITLC</sequence>
<organism evidence="2 3">
    <name type="scientific">Lasiosphaeris hirsuta</name>
    <dbReference type="NCBI Taxonomy" id="260670"/>
    <lineage>
        <taxon>Eukaryota</taxon>
        <taxon>Fungi</taxon>
        <taxon>Dikarya</taxon>
        <taxon>Ascomycota</taxon>
        <taxon>Pezizomycotina</taxon>
        <taxon>Sordariomycetes</taxon>
        <taxon>Sordariomycetidae</taxon>
        <taxon>Sordariales</taxon>
        <taxon>Lasiosphaeriaceae</taxon>
        <taxon>Lasiosphaeris</taxon>
    </lineage>
</organism>
<evidence type="ECO:0000313" key="2">
    <source>
        <dbReference type="EMBL" id="KAK0702355.1"/>
    </source>
</evidence>
<dbReference type="Pfam" id="PF06985">
    <property type="entry name" value="HET"/>
    <property type="match status" value="1"/>
</dbReference>
<evidence type="ECO:0000313" key="3">
    <source>
        <dbReference type="Proteomes" id="UP001172102"/>
    </source>
</evidence>
<reference evidence="2" key="1">
    <citation type="submission" date="2023-06" db="EMBL/GenBank/DDBJ databases">
        <title>Genome-scale phylogeny and comparative genomics of the fungal order Sordariales.</title>
        <authorList>
            <consortium name="Lawrence Berkeley National Laboratory"/>
            <person name="Hensen N."/>
            <person name="Bonometti L."/>
            <person name="Westerberg I."/>
            <person name="Brannstrom I.O."/>
            <person name="Guillou S."/>
            <person name="Cros-Aarteil S."/>
            <person name="Calhoun S."/>
            <person name="Haridas S."/>
            <person name="Kuo A."/>
            <person name="Mondo S."/>
            <person name="Pangilinan J."/>
            <person name="Riley R."/>
            <person name="Labutti K."/>
            <person name="Andreopoulos B."/>
            <person name="Lipzen A."/>
            <person name="Chen C."/>
            <person name="Yanf M."/>
            <person name="Daum C."/>
            <person name="Ng V."/>
            <person name="Clum A."/>
            <person name="Steindorff A."/>
            <person name="Ohm R."/>
            <person name="Martin F."/>
            <person name="Silar P."/>
            <person name="Natvig D."/>
            <person name="Lalanne C."/>
            <person name="Gautier V."/>
            <person name="Ament-Velasquez S.L."/>
            <person name="Kruys A."/>
            <person name="Hutchinson M.I."/>
            <person name="Powell A.J."/>
            <person name="Barry K."/>
            <person name="Miller A.N."/>
            <person name="Grigoriev I.V."/>
            <person name="Debuchy R."/>
            <person name="Gladieux P."/>
            <person name="Thoren M.H."/>
            <person name="Johannesson H."/>
        </authorList>
    </citation>
    <scope>NUCLEOTIDE SEQUENCE</scope>
    <source>
        <strain evidence="2">SMH4607-1</strain>
    </source>
</reference>
<comment type="caution">
    <text evidence="2">The sequence shown here is derived from an EMBL/GenBank/DDBJ whole genome shotgun (WGS) entry which is preliminary data.</text>
</comment>
<dbReference type="AlphaFoldDB" id="A0AA39ZRI4"/>
<dbReference type="InterPro" id="IPR010730">
    <property type="entry name" value="HET"/>
</dbReference>
<accession>A0AA39ZRI4</accession>